<evidence type="ECO:0000313" key="3">
    <source>
        <dbReference type="Proteomes" id="UP000500767"/>
    </source>
</evidence>
<dbReference type="RefSeq" id="WP_171835924.1">
    <property type="nucleotide sequence ID" value="NZ_CP053708.1"/>
</dbReference>
<dbReference type="PANTHER" id="PTHR12110">
    <property type="entry name" value="HYDROXYPYRUVATE ISOMERASE"/>
    <property type="match status" value="1"/>
</dbReference>
<sequence>MALRYAYNTNGTVHHRMTDAVSLIADAGYDGVALTLDHDYLDPMNAGWERRAEALAADLQARGLGCVIESGARFLLDPRDKHQPTLVSPTADGRGYRLAYLQRALDIGQILQAEVMSFWSGSPKPGIELGQAWDWLHEGVEQVLARAERVGVSAAMEPEPEMMVGTVDHFVRIAEAFPSLQLALDLGHVMVTQERDPAAAILEFAGRIGSVSIEDMKRGDHVHLAFGDGDMDIPGCLDALEQIGFSRLVCVELSSDSGRADRMVPDARRWLNDCRR</sequence>
<evidence type="ECO:0000313" key="2">
    <source>
        <dbReference type="EMBL" id="QKE90123.1"/>
    </source>
</evidence>
<protein>
    <submittedName>
        <fullName evidence="2">Sugar phosphate isomerase/epimerase</fullName>
    </submittedName>
</protein>
<organism evidence="2 3">
    <name type="scientific">Lichenicola cladoniae</name>
    <dbReference type="NCBI Taxonomy" id="1484109"/>
    <lineage>
        <taxon>Bacteria</taxon>
        <taxon>Pseudomonadati</taxon>
        <taxon>Pseudomonadota</taxon>
        <taxon>Alphaproteobacteria</taxon>
        <taxon>Acetobacterales</taxon>
        <taxon>Acetobacteraceae</taxon>
        <taxon>Lichenicola</taxon>
    </lineage>
</organism>
<dbReference type="InterPro" id="IPR013022">
    <property type="entry name" value="Xyl_isomerase-like_TIM-brl"/>
</dbReference>
<dbReference type="Gene3D" id="3.20.20.150">
    <property type="entry name" value="Divalent-metal-dependent TIM barrel enzymes"/>
    <property type="match status" value="1"/>
</dbReference>
<dbReference type="KEGG" id="lck:HN018_08735"/>
<dbReference type="InterPro" id="IPR050312">
    <property type="entry name" value="IolE/XylAMocC-like"/>
</dbReference>
<gene>
    <name evidence="2" type="ORF">HN018_08735</name>
</gene>
<accession>A0A6M8HNV9</accession>
<feature type="domain" description="Xylose isomerase-like TIM barrel" evidence="1">
    <location>
        <begin position="22"/>
        <end position="274"/>
    </location>
</feature>
<dbReference type="Proteomes" id="UP000500767">
    <property type="component" value="Chromosome"/>
</dbReference>
<proteinExistence type="predicted"/>
<dbReference type="Pfam" id="PF01261">
    <property type="entry name" value="AP_endonuc_2"/>
    <property type="match status" value="1"/>
</dbReference>
<dbReference type="AlphaFoldDB" id="A0A6M8HNV9"/>
<dbReference type="PANTHER" id="PTHR12110:SF52">
    <property type="entry name" value="XYLOSE ISOMERASE"/>
    <property type="match status" value="1"/>
</dbReference>
<evidence type="ECO:0000259" key="1">
    <source>
        <dbReference type="Pfam" id="PF01261"/>
    </source>
</evidence>
<dbReference type="EMBL" id="CP053708">
    <property type="protein sequence ID" value="QKE90123.1"/>
    <property type="molecule type" value="Genomic_DNA"/>
</dbReference>
<dbReference type="GO" id="GO:0016853">
    <property type="term" value="F:isomerase activity"/>
    <property type="evidence" value="ECO:0007669"/>
    <property type="project" value="UniProtKB-KW"/>
</dbReference>
<keyword evidence="3" id="KW-1185">Reference proteome</keyword>
<name>A0A6M8HNV9_9PROT</name>
<reference evidence="2 3" key="1">
    <citation type="journal article" date="2014" name="World J. Microbiol. Biotechnol.">
        <title>Biodiversity and physiological characteristics of Antarctic and Arctic lichens-associated bacteria.</title>
        <authorList>
            <person name="Lee Y.M."/>
            <person name="Kim E.H."/>
            <person name="Lee H.K."/>
            <person name="Hong S.G."/>
        </authorList>
    </citation>
    <scope>NUCLEOTIDE SEQUENCE [LARGE SCALE GENOMIC DNA]</scope>
    <source>
        <strain evidence="2 3">PAMC 26569</strain>
    </source>
</reference>
<dbReference type="InterPro" id="IPR036237">
    <property type="entry name" value="Xyl_isomerase-like_sf"/>
</dbReference>
<keyword evidence="2" id="KW-0413">Isomerase</keyword>
<dbReference type="SUPFAM" id="SSF51658">
    <property type="entry name" value="Xylose isomerase-like"/>
    <property type="match status" value="1"/>
</dbReference>